<evidence type="ECO:0000313" key="8">
    <source>
        <dbReference type="Proteomes" id="UP000326570"/>
    </source>
</evidence>
<dbReference type="PANTHER" id="PTHR30026:SF20">
    <property type="entry name" value="OUTER MEMBRANE PROTEIN TOLC"/>
    <property type="match status" value="1"/>
</dbReference>
<protein>
    <submittedName>
        <fullName evidence="7">TolC family protein</fullName>
    </submittedName>
</protein>
<gene>
    <name evidence="7" type="ORF">F0P94_17180</name>
</gene>
<organism evidence="7 8">
    <name type="scientific">Adhaeribacter soli</name>
    <dbReference type="NCBI Taxonomy" id="2607655"/>
    <lineage>
        <taxon>Bacteria</taxon>
        <taxon>Pseudomonadati</taxon>
        <taxon>Bacteroidota</taxon>
        <taxon>Cytophagia</taxon>
        <taxon>Cytophagales</taxon>
        <taxon>Hymenobacteraceae</taxon>
        <taxon>Adhaeribacter</taxon>
    </lineage>
</organism>
<dbReference type="PANTHER" id="PTHR30026">
    <property type="entry name" value="OUTER MEMBRANE PROTEIN TOLC"/>
    <property type="match status" value="1"/>
</dbReference>
<comment type="subcellular location">
    <subcellularLocation>
        <location evidence="1">Cell outer membrane</location>
    </subcellularLocation>
</comment>
<keyword evidence="8" id="KW-1185">Reference proteome</keyword>
<evidence type="ECO:0000256" key="5">
    <source>
        <dbReference type="ARBA" id="ARBA00023237"/>
    </source>
</evidence>
<name>A0A5N1IJS7_9BACT</name>
<keyword evidence="6" id="KW-0175">Coiled coil</keyword>
<comment type="caution">
    <text evidence="7">The sequence shown here is derived from an EMBL/GenBank/DDBJ whole genome shotgun (WGS) entry which is preliminary data.</text>
</comment>
<dbReference type="GO" id="GO:0015288">
    <property type="term" value="F:porin activity"/>
    <property type="evidence" value="ECO:0007669"/>
    <property type="project" value="TreeGrafter"/>
</dbReference>
<keyword evidence="5" id="KW-0998">Cell outer membrane</keyword>
<dbReference type="GO" id="GO:0009279">
    <property type="term" value="C:cell outer membrane"/>
    <property type="evidence" value="ECO:0007669"/>
    <property type="project" value="UniProtKB-SubCell"/>
</dbReference>
<dbReference type="GO" id="GO:1990281">
    <property type="term" value="C:efflux pump complex"/>
    <property type="evidence" value="ECO:0007669"/>
    <property type="project" value="TreeGrafter"/>
</dbReference>
<sequence>MRLKVFGHLLVCRPAIFAWLFCLLVSLSPELLAQQQQRDLDYYLNAGLANSPMLFDSTNQFKANQLDSLKILAGFRPQVTSTGNITVPPVIGKFGYDSAITNGGNYSGVVTAEQQLFNGRPRKVQFQNITLLNQALRLNVQLSEIDLKKSITAQYITAYSDLNQVEFNRNLLKILQDEQPALKKLVENGVYLQTDYLNLNVSIQTQLIALKKAAIQYRDDLYALNLLCGINDRSEVILLKPEIPLRSAFFIQNSPQMQRFRIDSLRLRASRELIDLHYRPRLSAFADAGVNAINPRNIPHNIGTSFGLNFTAVIYDGRQRRLEYNRLMLREITRQKYRDFYSSQYQTRLYQLQDRLNATDELIAEIREQIAAQQRLLDMYKVEIANGLVRFTDFIINVTSYTNTRNNLVQAENDRLQILNELNYLK</sequence>
<dbReference type="SUPFAM" id="SSF56954">
    <property type="entry name" value="Outer membrane efflux proteins (OEP)"/>
    <property type="match status" value="1"/>
</dbReference>
<evidence type="ECO:0000256" key="4">
    <source>
        <dbReference type="ARBA" id="ARBA00023136"/>
    </source>
</evidence>
<keyword evidence="3" id="KW-0812">Transmembrane</keyword>
<dbReference type="Gene3D" id="1.20.1600.10">
    <property type="entry name" value="Outer membrane efflux proteins (OEP)"/>
    <property type="match status" value="1"/>
</dbReference>
<evidence type="ECO:0000256" key="2">
    <source>
        <dbReference type="ARBA" id="ARBA00022452"/>
    </source>
</evidence>
<evidence type="ECO:0000256" key="6">
    <source>
        <dbReference type="SAM" id="Coils"/>
    </source>
</evidence>
<evidence type="ECO:0000256" key="1">
    <source>
        <dbReference type="ARBA" id="ARBA00004442"/>
    </source>
</evidence>
<dbReference type="EMBL" id="VTWT01000011">
    <property type="protein sequence ID" value="KAA9325668.1"/>
    <property type="molecule type" value="Genomic_DNA"/>
</dbReference>
<dbReference type="AlphaFoldDB" id="A0A5N1IJS7"/>
<proteinExistence type="predicted"/>
<evidence type="ECO:0000256" key="3">
    <source>
        <dbReference type="ARBA" id="ARBA00022692"/>
    </source>
</evidence>
<accession>A0A5N1IJS7</accession>
<feature type="coiled-coil region" evidence="6">
    <location>
        <begin position="349"/>
        <end position="421"/>
    </location>
</feature>
<dbReference type="Proteomes" id="UP000326570">
    <property type="component" value="Unassembled WGS sequence"/>
</dbReference>
<dbReference type="RefSeq" id="WP_150905344.1">
    <property type="nucleotide sequence ID" value="NZ_VTWT01000011.1"/>
</dbReference>
<dbReference type="GO" id="GO:0015562">
    <property type="term" value="F:efflux transmembrane transporter activity"/>
    <property type="evidence" value="ECO:0007669"/>
    <property type="project" value="InterPro"/>
</dbReference>
<dbReference type="InterPro" id="IPR051906">
    <property type="entry name" value="TolC-like"/>
</dbReference>
<keyword evidence="2" id="KW-1134">Transmembrane beta strand</keyword>
<keyword evidence="4" id="KW-0472">Membrane</keyword>
<evidence type="ECO:0000313" key="7">
    <source>
        <dbReference type="EMBL" id="KAA9325668.1"/>
    </source>
</evidence>
<reference evidence="7 8" key="1">
    <citation type="submission" date="2019-09" db="EMBL/GenBank/DDBJ databases">
        <title>Genome sequence of Adhaeribacter sp. M2.</title>
        <authorList>
            <person name="Srinivasan S."/>
        </authorList>
    </citation>
    <scope>NUCLEOTIDE SEQUENCE [LARGE SCALE GENOMIC DNA]</scope>
    <source>
        <strain evidence="7 8">M2</strain>
    </source>
</reference>